<dbReference type="EnsemblPlants" id="Pp3c27_6840V3.5">
    <property type="protein sequence ID" value="Pp3c27_6840V3.5"/>
    <property type="gene ID" value="Pp3c27_6840"/>
</dbReference>
<evidence type="ECO:0000313" key="3">
    <source>
        <dbReference type="Proteomes" id="UP000006727"/>
    </source>
</evidence>
<dbReference type="AlphaFoldDB" id="A0A7I4CWN2"/>
<dbReference type="InParanoid" id="A0A7I4CWN2"/>
<accession>A0A7I4CWN2</accession>
<reference evidence="2" key="3">
    <citation type="submission" date="2020-12" db="UniProtKB">
        <authorList>
            <consortium name="EnsemblPlants"/>
        </authorList>
    </citation>
    <scope>IDENTIFICATION</scope>
</reference>
<dbReference type="Gramene" id="Pp3c27_6840V3.5">
    <property type="protein sequence ID" value="Pp3c27_6840V3.5"/>
    <property type="gene ID" value="Pp3c27_6840"/>
</dbReference>
<organism evidence="2 3">
    <name type="scientific">Physcomitrium patens</name>
    <name type="common">Spreading-leaved earth moss</name>
    <name type="synonym">Physcomitrella patens</name>
    <dbReference type="NCBI Taxonomy" id="3218"/>
    <lineage>
        <taxon>Eukaryota</taxon>
        <taxon>Viridiplantae</taxon>
        <taxon>Streptophyta</taxon>
        <taxon>Embryophyta</taxon>
        <taxon>Bryophyta</taxon>
        <taxon>Bryophytina</taxon>
        <taxon>Bryopsida</taxon>
        <taxon>Funariidae</taxon>
        <taxon>Funariales</taxon>
        <taxon>Funariaceae</taxon>
        <taxon>Physcomitrium</taxon>
    </lineage>
</organism>
<name>A0A7I4CWN2_PHYPA</name>
<feature type="region of interest" description="Disordered" evidence="1">
    <location>
        <begin position="1"/>
        <end position="28"/>
    </location>
</feature>
<reference evidence="2 3" key="2">
    <citation type="journal article" date="2018" name="Plant J.">
        <title>The Physcomitrella patens chromosome-scale assembly reveals moss genome structure and evolution.</title>
        <authorList>
            <person name="Lang D."/>
            <person name="Ullrich K.K."/>
            <person name="Murat F."/>
            <person name="Fuchs J."/>
            <person name="Jenkins J."/>
            <person name="Haas F.B."/>
            <person name="Piednoel M."/>
            <person name="Gundlach H."/>
            <person name="Van Bel M."/>
            <person name="Meyberg R."/>
            <person name="Vives C."/>
            <person name="Morata J."/>
            <person name="Symeonidi A."/>
            <person name="Hiss M."/>
            <person name="Muchero W."/>
            <person name="Kamisugi Y."/>
            <person name="Saleh O."/>
            <person name="Blanc G."/>
            <person name="Decker E.L."/>
            <person name="van Gessel N."/>
            <person name="Grimwood J."/>
            <person name="Hayes R.D."/>
            <person name="Graham S.W."/>
            <person name="Gunter L.E."/>
            <person name="McDaniel S.F."/>
            <person name="Hoernstein S.N.W."/>
            <person name="Larsson A."/>
            <person name="Li F.W."/>
            <person name="Perroud P.F."/>
            <person name="Phillips J."/>
            <person name="Ranjan P."/>
            <person name="Rokshar D.S."/>
            <person name="Rothfels C.J."/>
            <person name="Schneider L."/>
            <person name="Shu S."/>
            <person name="Stevenson D.W."/>
            <person name="Thummler F."/>
            <person name="Tillich M."/>
            <person name="Villarreal Aguilar J.C."/>
            <person name="Widiez T."/>
            <person name="Wong G.K."/>
            <person name="Wymore A."/>
            <person name="Zhang Y."/>
            <person name="Zimmer A.D."/>
            <person name="Quatrano R.S."/>
            <person name="Mayer K.F.X."/>
            <person name="Goodstein D."/>
            <person name="Casacuberta J.M."/>
            <person name="Vandepoele K."/>
            <person name="Reski R."/>
            <person name="Cuming A.C."/>
            <person name="Tuskan G.A."/>
            <person name="Maumus F."/>
            <person name="Salse J."/>
            <person name="Schmutz J."/>
            <person name="Rensing S.A."/>
        </authorList>
    </citation>
    <scope>NUCLEOTIDE SEQUENCE [LARGE SCALE GENOMIC DNA]</scope>
    <source>
        <strain evidence="2 3">cv. Gransden 2004</strain>
    </source>
</reference>
<evidence type="ECO:0000256" key="1">
    <source>
        <dbReference type="SAM" id="MobiDB-lite"/>
    </source>
</evidence>
<keyword evidence="3" id="KW-1185">Reference proteome</keyword>
<protein>
    <submittedName>
        <fullName evidence="2">Uncharacterized protein</fullName>
    </submittedName>
</protein>
<sequence>MKNSAVTDGFLNPVEGGTQRPETATDSGWGCKPQEELLDLSASLVFFVVCCFFRLWFSDTKLDLPLHRSLFKRVGFRRVLFQQNHLTSKSFN</sequence>
<dbReference type="Proteomes" id="UP000006727">
    <property type="component" value="Chromosome 27"/>
</dbReference>
<reference evidence="2 3" key="1">
    <citation type="journal article" date="2008" name="Science">
        <title>The Physcomitrella genome reveals evolutionary insights into the conquest of land by plants.</title>
        <authorList>
            <person name="Rensing S."/>
            <person name="Lang D."/>
            <person name="Zimmer A."/>
            <person name="Terry A."/>
            <person name="Salamov A."/>
            <person name="Shapiro H."/>
            <person name="Nishiyama T."/>
            <person name="Perroud P.-F."/>
            <person name="Lindquist E."/>
            <person name="Kamisugi Y."/>
            <person name="Tanahashi T."/>
            <person name="Sakakibara K."/>
            <person name="Fujita T."/>
            <person name="Oishi K."/>
            <person name="Shin-I T."/>
            <person name="Kuroki Y."/>
            <person name="Toyoda A."/>
            <person name="Suzuki Y."/>
            <person name="Hashimoto A."/>
            <person name="Yamaguchi K."/>
            <person name="Sugano A."/>
            <person name="Kohara Y."/>
            <person name="Fujiyama A."/>
            <person name="Anterola A."/>
            <person name="Aoki S."/>
            <person name="Ashton N."/>
            <person name="Barbazuk W.B."/>
            <person name="Barker E."/>
            <person name="Bennetzen J."/>
            <person name="Bezanilla M."/>
            <person name="Blankenship R."/>
            <person name="Cho S.H."/>
            <person name="Dutcher S."/>
            <person name="Estelle M."/>
            <person name="Fawcett J.A."/>
            <person name="Gundlach H."/>
            <person name="Hanada K."/>
            <person name="Heyl A."/>
            <person name="Hicks K.A."/>
            <person name="Hugh J."/>
            <person name="Lohr M."/>
            <person name="Mayer K."/>
            <person name="Melkozernov A."/>
            <person name="Murata T."/>
            <person name="Nelson D."/>
            <person name="Pils B."/>
            <person name="Prigge M."/>
            <person name="Reiss B."/>
            <person name="Renner T."/>
            <person name="Rombauts S."/>
            <person name="Rushton P."/>
            <person name="Sanderfoot A."/>
            <person name="Schween G."/>
            <person name="Shiu S.-H."/>
            <person name="Stueber K."/>
            <person name="Theodoulou F.L."/>
            <person name="Tu H."/>
            <person name="Van de Peer Y."/>
            <person name="Verrier P.J."/>
            <person name="Waters E."/>
            <person name="Wood A."/>
            <person name="Yang L."/>
            <person name="Cove D."/>
            <person name="Cuming A."/>
            <person name="Hasebe M."/>
            <person name="Lucas S."/>
            <person name="Mishler D.B."/>
            <person name="Reski R."/>
            <person name="Grigoriev I."/>
            <person name="Quatrano R.S."/>
            <person name="Boore J.L."/>
        </authorList>
    </citation>
    <scope>NUCLEOTIDE SEQUENCE [LARGE SCALE GENOMIC DNA]</scope>
    <source>
        <strain evidence="2 3">cv. Gransden 2004</strain>
    </source>
</reference>
<dbReference type="EMBL" id="ABEU02000027">
    <property type="status" value="NOT_ANNOTATED_CDS"/>
    <property type="molecule type" value="Genomic_DNA"/>
</dbReference>
<evidence type="ECO:0000313" key="2">
    <source>
        <dbReference type="EnsemblPlants" id="Pp3c27_6840V3.5"/>
    </source>
</evidence>
<proteinExistence type="predicted"/>